<keyword evidence="1" id="KW-0378">Hydrolase</keyword>
<dbReference type="Proteomes" id="UP000681794">
    <property type="component" value="Chromosome"/>
</dbReference>
<organism evidence="1 2">
    <name type="scientific">Curtobacterium aetherium</name>
    <dbReference type="NCBI Taxonomy" id="2841594"/>
    <lineage>
        <taxon>Bacteria</taxon>
        <taxon>Bacillati</taxon>
        <taxon>Actinomycetota</taxon>
        <taxon>Actinomycetes</taxon>
        <taxon>Micrococcales</taxon>
        <taxon>Microbacteriaceae</taxon>
        <taxon>Curtobacterium</taxon>
    </lineage>
</organism>
<keyword evidence="1" id="KW-0347">Helicase</keyword>
<reference evidence="1" key="1">
    <citation type="submission" date="2021-06" db="EMBL/GenBank/DDBJ databases">
        <authorList>
            <person name="Ellington A.J."/>
            <person name="Bryan N.C."/>
            <person name="Christner B.C."/>
            <person name="Reisch C.R."/>
        </authorList>
    </citation>
    <scope>NUCLEOTIDE SEQUENCE</scope>
    <source>
        <strain evidence="1">L6-1</strain>
    </source>
</reference>
<protein>
    <submittedName>
        <fullName evidence="1">DEAD/DEAH box helicase</fullName>
    </submittedName>
</protein>
<evidence type="ECO:0000313" key="2">
    <source>
        <dbReference type="Proteomes" id="UP000681794"/>
    </source>
</evidence>
<proteinExistence type="predicted"/>
<keyword evidence="1" id="KW-0547">Nucleotide-binding</keyword>
<sequence>MAPSGREVPLAYVDVLSSSEVARRGERFQEVSLTESVSQSKKPERPNVAPGSVVLVRDAEWLVLSTASTGSGLLVTAQGLSELVRDTTATFYSDLDEIEPLDPAQATVEADDSSGYRRAKLWLEATLRKTPVPLHEDALTVSTQMLADPLDYQRAAVRKALDRDNLRPRLLIADAVGLGKTIEIGMILSELVRRGRGERILIVTPKHVLEQMQQEMWTKFALPFVRLDSLGIQRVRQKLPATRNPFSMYKRAIISVDTLKQSQYRSHLEKQRWDAVVIDEAHNVMNNTTLNGELASRLAPQTDALILASATPHNGKKDSFARLVRLLDPTAVTPEGDLIEDEVKRLIIRRHRHSPAVAMEVGADWAERQEPNNVLVPPSPAEAAIATELSTVWLHPRDGRSPYSGENASLFPWTLAKAFLSSPSALDESVRERLKRLRKGDADSDVQREIEALERLEQLTVTALEATSGKYEALLQHAKSIGIGAKSEERLVVFSERVATLHWLRQKLAKDLKLSDKQIRVMHGGLTDQEQQELVDSFKQSASPIRVLITGDVASEGVNLHSQCHELVHFDIPWSLIRIEQRNGRIDRYGQRHSPRITTLLLDVDDDEFSGDVRVLRNLLERETEAHRALGDVASLMGEYSAAAEESAIRDVLLRKRNFDDAVPTVEATLEEGDDITRLMAELAAEQAGESRQDGSLPAAHEPGTPGQHPKADIGSGLFPDLVSFLDTALAERFVVPSADVGLGGVGWSRTNAIAQLEPTADLRQRLDVLPQTYLRDRRVTERLLLATTSVQGKAEVVNAINDKSSPSTWPHAHFLGPLHPVLDWAADSALSRLGRNRVYAVRGAVDHPVVVVHATLTNHAGQVVAGSFLTVEFPDTAGSFHFTQPHADARAALAHVGFTSEMKTNPGAVDAAPLQDLIPLAVDAARSHAVQQMAATADDIRRRVHQWAARIDDWQGSAAERAQLRGLREHRDRVDDESKLVDRMTPNQHFVRPLLVIVPADSPAAPEHSGSEH</sequence>
<keyword evidence="2" id="KW-1185">Reference proteome</keyword>
<evidence type="ECO:0000313" key="1">
    <source>
        <dbReference type="EMBL" id="QWS34907.1"/>
    </source>
</evidence>
<keyword evidence="1" id="KW-0067">ATP-binding</keyword>
<gene>
    <name evidence="1" type="ORF">KM842_07225</name>
</gene>
<dbReference type="EMBL" id="CP076544">
    <property type="protein sequence ID" value="QWS34907.1"/>
    <property type="molecule type" value="Genomic_DNA"/>
</dbReference>
<name>A0ACD1E887_9MICO</name>
<accession>A0ACD1E887</accession>